<dbReference type="EnsemblPlants" id="Bo9g114040.1">
    <property type="protein sequence ID" value="Bo9g114040.1"/>
    <property type="gene ID" value="Bo9g114040"/>
</dbReference>
<dbReference type="PANTHER" id="PTHR24128">
    <property type="entry name" value="HOMEOBOX PROTEIN WARIAI"/>
    <property type="match status" value="1"/>
</dbReference>
<evidence type="ECO:0000313" key="3">
    <source>
        <dbReference type="Proteomes" id="UP000032141"/>
    </source>
</evidence>
<keyword evidence="3" id="KW-1185">Reference proteome</keyword>
<organism evidence="2 3">
    <name type="scientific">Brassica oleracea var. oleracea</name>
    <dbReference type="NCBI Taxonomy" id="109376"/>
    <lineage>
        <taxon>Eukaryota</taxon>
        <taxon>Viridiplantae</taxon>
        <taxon>Streptophyta</taxon>
        <taxon>Embryophyta</taxon>
        <taxon>Tracheophyta</taxon>
        <taxon>Spermatophyta</taxon>
        <taxon>Magnoliopsida</taxon>
        <taxon>eudicotyledons</taxon>
        <taxon>Gunneridae</taxon>
        <taxon>Pentapetalae</taxon>
        <taxon>rosids</taxon>
        <taxon>malvids</taxon>
        <taxon>Brassicales</taxon>
        <taxon>Brassicaceae</taxon>
        <taxon>Brassiceae</taxon>
        <taxon>Brassica</taxon>
    </lineage>
</organism>
<evidence type="ECO:0000313" key="2">
    <source>
        <dbReference type="EnsemblPlants" id="Bo9g114040.1"/>
    </source>
</evidence>
<feature type="transmembrane region" description="Helical" evidence="1">
    <location>
        <begin position="277"/>
        <end position="297"/>
    </location>
</feature>
<feature type="transmembrane region" description="Helical" evidence="1">
    <location>
        <begin position="303"/>
        <end position="322"/>
    </location>
</feature>
<protein>
    <recommendedName>
        <fullName evidence="4">PGG domain-containing protein</fullName>
    </recommendedName>
</protein>
<name>A0A0D3EAW9_BRAOL</name>
<dbReference type="AlphaFoldDB" id="A0A0D3EAW9"/>
<dbReference type="InterPro" id="IPR036770">
    <property type="entry name" value="Ankyrin_rpt-contain_sf"/>
</dbReference>
<keyword evidence="1" id="KW-0472">Membrane</keyword>
<dbReference type="eggNOG" id="KOG0504">
    <property type="taxonomic scope" value="Eukaryota"/>
</dbReference>
<dbReference type="PANTHER" id="PTHR24128:SF39">
    <property type="entry name" value="ANKYRIN REPEAT FAMILY PROTEIN-RELATED"/>
    <property type="match status" value="1"/>
</dbReference>
<dbReference type="Proteomes" id="UP000032141">
    <property type="component" value="Chromosome C9"/>
</dbReference>
<reference evidence="2 3" key="1">
    <citation type="journal article" date="2014" name="Genome Biol.">
        <title>Transcriptome and methylome profiling reveals relics of genome dominance in the mesopolyploid Brassica oleracea.</title>
        <authorList>
            <person name="Parkin I.A."/>
            <person name="Koh C."/>
            <person name="Tang H."/>
            <person name="Robinson S.J."/>
            <person name="Kagale S."/>
            <person name="Clarke W.E."/>
            <person name="Town C.D."/>
            <person name="Nixon J."/>
            <person name="Krishnakumar V."/>
            <person name="Bidwell S.L."/>
            <person name="Denoeud F."/>
            <person name="Belcram H."/>
            <person name="Links M.G."/>
            <person name="Just J."/>
            <person name="Clarke C."/>
            <person name="Bender T."/>
            <person name="Huebert T."/>
            <person name="Mason A.S."/>
            <person name="Pires J.C."/>
            <person name="Barker G."/>
            <person name="Moore J."/>
            <person name="Walley P.G."/>
            <person name="Manoli S."/>
            <person name="Batley J."/>
            <person name="Edwards D."/>
            <person name="Nelson M.N."/>
            <person name="Wang X."/>
            <person name="Paterson A.H."/>
            <person name="King G."/>
            <person name="Bancroft I."/>
            <person name="Chalhoub B."/>
            <person name="Sharpe A.G."/>
        </authorList>
    </citation>
    <scope>NUCLEOTIDE SEQUENCE</scope>
    <source>
        <strain evidence="2 3">cv. TO1000</strain>
    </source>
</reference>
<dbReference type="SUPFAM" id="SSF48403">
    <property type="entry name" value="Ankyrin repeat"/>
    <property type="match status" value="1"/>
</dbReference>
<feature type="transmembrane region" description="Helical" evidence="1">
    <location>
        <begin position="245"/>
        <end position="270"/>
    </location>
</feature>
<proteinExistence type="predicted"/>
<evidence type="ECO:0008006" key="4">
    <source>
        <dbReference type="Google" id="ProtNLM"/>
    </source>
</evidence>
<dbReference type="InterPro" id="IPR002110">
    <property type="entry name" value="Ankyrin_rpt"/>
</dbReference>
<dbReference type="Pfam" id="PF00023">
    <property type="entry name" value="Ank"/>
    <property type="match status" value="1"/>
</dbReference>
<reference evidence="2" key="2">
    <citation type="submission" date="2015-03" db="UniProtKB">
        <authorList>
            <consortium name="EnsemblPlants"/>
        </authorList>
    </citation>
    <scope>IDENTIFICATION</scope>
</reference>
<dbReference type="HOGENOM" id="CLU_000134_47_1_1"/>
<dbReference type="Gramene" id="Bo9g114040.1">
    <property type="protein sequence ID" value="Bo9g114040.1"/>
    <property type="gene ID" value="Bo9g114040"/>
</dbReference>
<keyword evidence="1" id="KW-1133">Transmembrane helix</keyword>
<dbReference type="Gene3D" id="1.25.40.20">
    <property type="entry name" value="Ankyrin repeat-containing domain"/>
    <property type="match status" value="1"/>
</dbReference>
<evidence type="ECO:0000256" key="1">
    <source>
        <dbReference type="SAM" id="Phobius"/>
    </source>
</evidence>
<dbReference type="OMA" id="WGHTIAF"/>
<sequence>MVLQPSFAKKLNTEGFSPLHLVVQNHQSELAKELIMFDSTLVRIPGRGEFLVLCPESIRDTNLNGETAFHITVMNDKYKELKILRGWVQRLHNSDSSSTENYVLNKRNREGNTALHLAADKNNHQACSKISVGVHVTEPKSGMTALDASRVNGHLMNRENDKKNAGGKSADSLSKVQKTSVFLRKSVNFREYCSTGISRYRSHLSDGTRNAFLVITVLIFAAAYETRSQPQDDEDKIKLFSFLEITLIFVFLWGHTIAFLLAIVSGFILLPVGRTYTCWYVLISAPLFCSYPISMYLKPRLLLRVHLLTVLGVVLCLLVFYMKWKRTTQKKYQNSETT</sequence>
<accession>A0A0D3EAW9</accession>
<keyword evidence="1" id="KW-0812">Transmembrane</keyword>
<dbReference type="STRING" id="109376.A0A0D3EAW9"/>